<name>A0A9P4Y368_CRYP1</name>
<dbReference type="InterPro" id="IPR002347">
    <property type="entry name" value="SDR_fam"/>
</dbReference>
<comment type="similarity">
    <text evidence="1 4">Belongs to the short-chain dehydrogenases/reductases (SDR) family.</text>
</comment>
<dbReference type="CDD" id="cd05233">
    <property type="entry name" value="SDR_c"/>
    <property type="match status" value="1"/>
</dbReference>
<evidence type="ECO:0000256" key="1">
    <source>
        <dbReference type="ARBA" id="ARBA00006484"/>
    </source>
</evidence>
<dbReference type="OrthoDB" id="47007at2759"/>
<gene>
    <name evidence="5" type="ORF">M406DRAFT_329563</name>
</gene>
<evidence type="ECO:0000256" key="4">
    <source>
        <dbReference type="RuleBase" id="RU000363"/>
    </source>
</evidence>
<dbReference type="PROSITE" id="PS00061">
    <property type="entry name" value="ADH_SHORT"/>
    <property type="match status" value="1"/>
</dbReference>
<dbReference type="PANTHER" id="PTHR42760:SF133">
    <property type="entry name" value="3-OXOACYL-[ACYL-CARRIER-PROTEIN] REDUCTASE"/>
    <property type="match status" value="1"/>
</dbReference>
<sequence length="195" mass="20336">MPPLHGKIALITGGSRGIGLAIAQHFARLGASTILLSKGHFGPTRVDVLVNCAGVSQASLLARTTLEDIEKILDINLKSAVLGCKFIGRQMMRGVKLSGRGEGWGGDGPSIINVSSVMAMRGGTGAAVYAATKAGLLGLTSALSTELGQYGIRVNALVPGYIETDMIQKDPITPVPPYFPPMMLLQQQPVPNCAV</sequence>
<dbReference type="InterPro" id="IPR036291">
    <property type="entry name" value="NAD(P)-bd_dom_sf"/>
</dbReference>
<dbReference type="PRINTS" id="PR00080">
    <property type="entry name" value="SDRFAMILY"/>
</dbReference>
<dbReference type="Gene3D" id="3.40.50.720">
    <property type="entry name" value="NAD(P)-binding Rossmann-like Domain"/>
    <property type="match status" value="2"/>
</dbReference>
<dbReference type="RefSeq" id="XP_040776644.1">
    <property type="nucleotide sequence ID" value="XM_040920441.1"/>
</dbReference>
<dbReference type="GeneID" id="63837570"/>
<dbReference type="Pfam" id="PF00106">
    <property type="entry name" value="adh_short"/>
    <property type="match status" value="2"/>
</dbReference>
<evidence type="ECO:0000313" key="5">
    <source>
        <dbReference type="EMBL" id="KAF3765683.1"/>
    </source>
</evidence>
<keyword evidence="2" id="KW-0521">NADP</keyword>
<accession>A0A9P4Y368</accession>
<dbReference type="PRINTS" id="PR00081">
    <property type="entry name" value="GDHRDH"/>
</dbReference>
<proteinExistence type="inferred from homology"/>
<keyword evidence="3" id="KW-0560">Oxidoreductase</keyword>
<dbReference type="GO" id="GO:0016616">
    <property type="term" value="F:oxidoreductase activity, acting on the CH-OH group of donors, NAD or NADP as acceptor"/>
    <property type="evidence" value="ECO:0007669"/>
    <property type="project" value="TreeGrafter"/>
</dbReference>
<dbReference type="EMBL" id="MU032347">
    <property type="protein sequence ID" value="KAF3765683.1"/>
    <property type="molecule type" value="Genomic_DNA"/>
</dbReference>
<dbReference type="AlphaFoldDB" id="A0A9P4Y368"/>
<dbReference type="PANTHER" id="PTHR42760">
    <property type="entry name" value="SHORT-CHAIN DEHYDROGENASES/REDUCTASES FAMILY MEMBER"/>
    <property type="match status" value="1"/>
</dbReference>
<evidence type="ECO:0000256" key="2">
    <source>
        <dbReference type="ARBA" id="ARBA00022857"/>
    </source>
</evidence>
<reference evidence="5" key="1">
    <citation type="journal article" date="2020" name="Phytopathology">
        <title>Genome sequence of the chestnut blight fungus Cryphonectria parasitica EP155: A fundamental resource for an archetypical invasive plant pathogen.</title>
        <authorList>
            <person name="Crouch J.A."/>
            <person name="Dawe A."/>
            <person name="Aerts A."/>
            <person name="Barry K."/>
            <person name="Churchill A.C.L."/>
            <person name="Grimwood J."/>
            <person name="Hillman B."/>
            <person name="Milgroom M.G."/>
            <person name="Pangilinan J."/>
            <person name="Smith M."/>
            <person name="Salamov A."/>
            <person name="Schmutz J."/>
            <person name="Yadav J."/>
            <person name="Grigoriev I.V."/>
            <person name="Nuss D."/>
        </authorList>
    </citation>
    <scope>NUCLEOTIDE SEQUENCE</scope>
    <source>
        <strain evidence="5">EP155</strain>
    </source>
</reference>
<dbReference type="GO" id="GO:0048038">
    <property type="term" value="F:quinone binding"/>
    <property type="evidence" value="ECO:0007669"/>
    <property type="project" value="TreeGrafter"/>
</dbReference>
<organism evidence="5 6">
    <name type="scientific">Cryphonectria parasitica (strain ATCC 38755 / EP155)</name>
    <dbReference type="NCBI Taxonomy" id="660469"/>
    <lineage>
        <taxon>Eukaryota</taxon>
        <taxon>Fungi</taxon>
        <taxon>Dikarya</taxon>
        <taxon>Ascomycota</taxon>
        <taxon>Pezizomycotina</taxon>
        <taxon>Sordariomycetes</taxon>
        <taxon>Sordariomycetidae</taxon>
        <taxon>Diaporthales</taxon>
        <taxon>Cryphonectriaceae</taxon>
        <taxon>Cryphonectria-Endothia species complex</taxon>
        <taxon>Cryphonectria</taxon>
    </lineage>
</organism>
<comment type="caution">
    <text evidence="5">The sequence shown here is derived from an EMBL/GenBank/DDBJ whole genome shotgun (WGS) entry which is preliminary data.</text>
</comment>
<evidence type="ECO:0000313" key="6">
    <source>
        <dbReference type="Proteomes" id="UP000803844"/>
    </source>
</evidence>
<dbReference type="InterPro" id="IPR020904">
    <property type="entry name" value="Sc_DH/Rdtase_CS"/>
</dbReference>
<protein>
    <submittedName>
        <fullName evidence="5">NAD(P)-binding protein</fullName>
    </submittedName>
</protein>
<dbReference type="GO" id="GO:0006633">
    <property type="term" value="P:fatty acid biosynthetic process"/>
    <property type="evidence" value="ECO:0007669"/>
    <property type="project" value="TreeGrafter"/>
</dbReference>
<evidence type="ECO:0000256" key="3">
    <source>
        <dbReference type="ARBA" id="ARBA00023002"/>
    </source>
</evidence>
<dbReference type="SUPFAM" id="SSF51735">
    <property type="entry name" value="NAD(P)-binding Rossmann-fold domains"/>
    <property type="match status" value="1"/>
</dbReference>
<keyword evidence="6" id="KW-1185">Reference proteome</keyword>
<dbReference type="Proteomes" id="UP000803844">
    <property type="component" value="Unassembled WGS sequence"/>
</dbReference>